<accession>A0A3M6UN62</accession>
<keyword evidence="3" id="KW-1185">Reference proteome</keyword>
<protein>
    <submittedName>
        <fullName evidence="2">Uncharacterized protein</fullName>
    </submittedName>
</protein>
<dbReference type="AlphaFoldDB" id="A0A3M6UN62"/>
<organism evidence="2 3">
    <name type="scientific">Pocillopora damicornis</name>
    <name type="common">Cauliflower coral</name>
    <name type="synonym">Millepora damicornis</name>
    <dbReference type="NCBI Taxonomy" id="46731"/>
    <lineage>
        <taxon>Eukaryota</taxon>
        <taxon>Metazoa</taxon>
        <taxon>Cnidaria</taxon>
        <taxon>Anthozoa</taxon>
        <taxon>Hexacorallia</taxon>
        <taxon>Scleractinia</taxon>
        <taxon>Astrocoeniina</taxon>
        <taxon>Pocilloporidae</taxon>
        <taxon>Pocillopora</taxon>
    </lineage>
</organism>
<reference evidence="2 3" key="1">
    <citation type="journal article" date="2018" name="Sci. Rep.">
        <title>Comparative analysis of the Pocillopora damicornis genome highlights role of immune system in coral evolution.</title>
        <authorList>
            <person name="Cunning R."/>
            <person name="Bay R.A."/>
            <person name="Gillette P."/>
            <person name="Baker A.C."/>
            <person name="Traylor-Knowles N."/>
        </authorList>
    </citation>
    <scope>NUCLEOTIDE SEQUENCE [LARGE SCALE GENOMIC DNA]</scope>
    <source>
        <strain evidence="2">RSMAS</strain>
        <tissue evidence="2">Whole animal</tissue>
    </source>
</reference>
<evidence type="ECO:0000313" key="3">
    <source>
        <dbReference type="Proteomes" id="UP000275408"/>
    </source>
</evidence>
<gene>
    <name evidence="2" type="ORF">pdam_00007247</name>
</gene>
<feature type="coiled-coil region" evidence="1">
    <location>
        <begin position="88"/>
        <end position="115"/>
    </location>
</feature>
<name>A0A3M6UN62_POCDA</name>
<keyword evidence="1" id="KW-0175">Coiled coil</keyword>
<sequence>MATIHYSIYWKWREFKMDLTRIFHALQDGLASIGYKLNSLSEVRVGTAVEGRVYHVMKRATSETNGEKRKNFRSQYWAKIALHPDEIFQSLQGIIEELKKGKEELAEECKKLRIEVEDDAILVIPKGFNKVNISFFDSP</sequence>
<dbReference type="EMBL" id="RCHS01001135">
    <property type="protein sequence ID" value="RMX55039.1"/>
    <property type="molecule type" value="Genomic_DNA"/>
</dbReference>
<evidence type="ECO:0000256" key="1">
    <source>
        <dbReference type="SAM" id="Coils"/>
    </source>
</evidence>
<proteinExistence type="predicted"/>
<evidence type="ECO:0000313" key="2">
    <source>
        <dbReference type="EMBL" id="RMX55039.1"/>
    </source>
</evidence>
<dbReference type="Proteomes" id="UP000275408">
    <property type="component" value="Unassembled WGS sequence"/>
</dbReference>
<comment type="caution">
    <text evidence="2">The sequence shown here is derived from an EMBL/GenBank/DDBJ whole genome shotgun (WGS) entry which is preliminary data.</text>
</comment>